<reference evidence="4 5" key="1">
    <citation type="submission" date="2020-05" db="EMBL/GenBank/DDBJ databases">
        <title>Electrophorus electricus (electric eel) genome, fEleEle1, primary haplotype.</title>
        <authorList>
            <person name="Myers G."/>
            <person name="Meyer A."/>
            <person name="Fedrigo O."/>
            <person name="Formenti G."/>
            <person name="Rhie A."/>
            <person name="Tracey A."/>
            <person name="Sims Y."/>
            <person name="Jarvis E.D."/>
        </authorList>
    </citation>
    <scope>NUCLEOTIDE SEQUENCE [LARGE SCALE GENOMIC DNA]</scope>
</reference>
<dbReference type="InterPro" id="IPR035979">
    <property type="entry name" value="RBD_domain_sf"/>
</dbReference>
<organism evidence="4 5">
    <name type="scientific">Electrophorus electricus</name>
    <name type="common">Electric eel</name>
    <name type="synonym">Gymnotus electricus</name>
    <dbReference type="NCBI Taxonomy" id="8005"/>
    <lineage>
        <taxon>Eukaryota</taxon>
        <taxon>Metazoa</taxon>
        <taxon>Chordata</taxon>
        <taxon>Craniata</taxon>
        <taxon>Vertebrata</taxon>
        <taxon>Euteleostomi</taxon>
        <taxon>Actinopterygii</taxon>
        <taxon>Neopterygii</taxon>
        <taxon>Teleostei</taxon>
        <taxon>Ostariophysi</taxon>
        <taxon>Gymnotiformes</taxon>
        <taxon>Gymnotoidei</taxon>
        <taxon>Gymnotidae</taxon>
        <taxon>Electrophorus</taxon>
    </lineage>
</organism>
<dbReference type="PROSITE" id="PS50102">
    <property type="entry name" value="RRM"/>
    <property type="match status" value="1"/>
</dbReference>
<dbReference type="Ensembl" id="ENSEEET00000062406.1">
    <property type="protein sequence ID" value="ENSEEEP00000053745.1"/>
    <property type="gene ID" value="ENSEEEG00000026863.1"/>
</dbReference>
<dbReference type="Pfam" id="PF00076">
    <property type="entry name" value="RRM_1"/>
    <property type="match status" value="1"/>
</dbReference>
<dbReference type="Proteomes" id="UP000314983">
    <property type="component" value="Chromosome 16"/>
</dbReference>
<protein>
    <recommendedName>
        <fullName evidence="3">RRM domain-containing protein</fullName>
    </recommendedName>
</protein>
<evidence type="ECO:0000313" key="5">
    <source>
        <dbReference type="Proteomes" id="UP000314983"/>
    </source>
</evidence>
<dbReference type="GeneTree" id="ENSGT00940000159225"/>
<dbReference type="InterPro" id="IPR012677">
    <property type="entry name" value="Nucleotide-bd_a/b_plait_sf"/>
</dbReference>
<dbReference type="SMART" id="SM00360">
    <property type="entry name" value="RRM"/>
    <property type="match status" value="1"/>
</dbReference>
<keyword evidence="5" id="KW-1185">Reference proteome</keyword>
<evidence type="ECO:0000256" key="2">
    <source>
        <dbReference type="PROSITE-ProRule" id="PRU00176"/>
    </source>
</evidence>
<gene>
    <name evidence="4" type="primary">DND1</name>
</gene>
<evidence type="ECO:0000259" key="3">
    <source>
        <dbReference type="PROSITE" id="PS50102"/>
    </source>
</evidence>
<dbReference type="PANTHER" id="PTHR21245">
    <property type="entry name" value="HETEROGENEOUS NUCLEAR RIBONUCLEOPROTEIN"/>
    <property type="match status" value="1"/>
</dbReference>
<feature type="domain" description="RRM" evidence="3">
    <location>
        <begin position="53"/>
        <end position="131"/>
    </location>
</feature>
<reference evidence="4" key="2">
    <citation type="submission" date="2025-08" db="UniProtKB">
        <authorList>
            <consortium name="Ensembl"/>
        </authorList>
    </citation>
    <scope>IDENTIFICATION</scope>
</reference>
<dbReference type="GO" id="GO:0003723">
    <property type="term" value="F:RNA binding"/>
    <property type="evidence" value="ECO:0007669"/>
    <property type="project" value="UniProtKB-UniRule"/>
</dbReference>
<dbReference type="SUPFAM" id="SSF54928">
    <property type="entry name" value="RNA-binding domain, RBD"/>
    <property type="match status" value="1"/>
</dbReference>
<reference evidence="4" key="3">
    <citation type="submission" date="2025-09" db="UniProtKB">
        <authorList>
            <consortium name="Ensembl"/>
        </authorList>
    </citation>
    <scope>IDENTIFICATION</scope>
</reference>
<dbReference type="Gene3D" id="3.30.70.330">
    <property type="match status" value="1"/>
</dbReference>
<evidence type="ECO:0000256" key="1">
    <source>
        <dbReference type="ARBA" id="ARBA00022884"/>
    </source>
</evidence>
<sequence length="311" mass="34633">HTCKRNLKRLHTLLTSFEDWLETTSITLTQVNGQRKYGGPPTGWIGPAPGPGCEVFICCIPRDMFEDCLIPLFQIVAPLYEFRLMMNISGQNRGFAYAKYGRTMDAEAAIRALHLHPLQGGVRLVVKLSTEKRQLCLGELPAGVSEEALLNMLRVVSDGVTGVIVREAGPRGRTASALVLYSSHYTASMALKVLVQGTQRGAGVVVLVHYYTEQLEKLVRSLRKQVPESMLLKCTSNLYLKKKKKKKGFNFLVPSLLLVQIPDYSCVKPSRALNKPCVRCWRLYGGFWFGSSHCAVKNGVPAEYVTLSRLD</sequence>
<evidence type="ECO:0000313" key="4">
    <source>
        <dbReference type="Ensembl" id="ENSEEEP00000053745.1"/>
    </source>
</evidence>
<dbReference type="InterPro" id="IPR000504">
    <property type="entry name" value="RRM_dom"/>
</dbReference>
<dbReference type="AlphaFoldDB" id="A0AAY5EA18"/>
<accession>A0AAY5EA18</accession>
<proteinExistence type="predicted"/>
<keyword evidence="1 2" id="KW-0694">RNA-binding</keyword>
<name>A0AAY5EA18_ELEEL</name>